<evidence type="ECO:0000313" key="1">
    <source>
        <dbReference type="EMBL" id="DAD93826.1"/>
    </source>
</evidence>
<sequence>MNMKNEYLEKICDRIQNGEEVGRNQRELAWAYKQPAYQKFGRICLDHPIHTDKDAAAIAQELSLAGINELYITSQSSNQLDLWAVMDAFGLKLRGIGFIDNADYIADVERWGSSDLPETIAALRFTFKEDQ</sequence>
<dbReference type="EMBL" id="BK015167">
    <property type="protein sequence ID" value="DAD93826.1"/>
    <property type="molecule type" value="Genomic_DNA"/>
</dbReference>
<protein>
    <submittedName>
        <fullName evidence="1">Uncharacterized protein</fullName>
    </submittedName>
</protein>
<proteinExistence type="predicted"/>
<reference evidence="1" key="1">
    <citation type="journal article" date="2021" name="Proc. Natl. Acad. Sci. U.S.A.">
        <title>A Catalog of Tens of Thousands of Viruses from Human Metagenomes Reveals Hidden Associations with Chronic Diseases.</title>
        <authorList>
            <person name="Tisza M.J."/>
            <person name="Buck C.B."/>
        </authorList>
    </citation>
    <scope>NUCLEOTIDE SEQUENCE</scope>
    <source>
        <strain evidence="1">Ctcwu24</strain>
    </source>
</reference>
<accession>A0A8S5NHM8</accession>
<organism evidence="1">
    <name type="scientific">Myoviridae sp. ctcwu24</name>
    <dbReference type="NCBI Taxonomy" id="2826670"/>
    <lineage>
        <taxon>Viruses</taxon>
        <taxon>Duplodnaviria</taxon>
        <taxon>Heunggongvirae</taxon>
        <taxon>Uroviricota</taxon>
        <taxon>Caudoviricetes</taxon>
    </lineage>
</organism>
<name>A0A8S5NHM8_9CAUD</name>